<keyword evidence="4" id="KW-0046">Antibiotic resistance</keyword>
<dbReference type="InterPro" id="IPR006597">
    <property type="entry name" value="Sel1-like"/>
</dbReference>
<sequence>MKTRLLFILLLLPAFGFASYFSDGMRAYKSGNYKVAKELFEMAIEEDGAEQAQFLLGLLYLKGLGVDRNLPKAKQLLGKAAELGNARAKCYLAEVYLLQKKKERQTALKLLKEGKKAGALECVDIAATHKLPL</sequence>
<proteinExistence type="predicted"/>
<dbReference type="Pfam" id="PF08238">
    <property type="entry name" value="Sel1"/>
    <property type="match status" value="2"/>
</dbReference>
<dbReference type="RefSeq" id="WP_286336461.1">
    <property type="nucleotide sequence ID" value="NZ_AP027370.1"/>
</dbReference>
<dbReference type="EC" id="3.5.2.6" evidence="2"/>
<keyword evidence="3" id="KW-1015">Disulfide bond</keyword>
<comment type="catalytic activity">
    <reaction evidence="1">
        <text>a beta-lactam + H2O = a substituted beta-amino acid</text>
        <dbReference type="Rhea" id="RHEA:20401"/>
        <dbReference type="ChEBI" id="CHEBI:15377"/>
        <dbReference type="ChEBI" id="CHEBI:35627"/>
        <dbReference type="ChEBI" id="CHEBI:140347"/>
        <dbReference type="EC" id="3.5.2.6"/>
    </reaction>
</comment>
<evidence type="ECO:0000256" key="3">
    <source>
        <dbReference type="ARBA" id="ARBA00023157"/>
    </source>
</evidence>
<dbReference type="PANTHER" id="PTHR11102:SF160">
    <property type="entry name" value="ERAD-ASSOCIATED E3 UBIQUITIN-PROTEIN LIGASE COMPONENT HRD3"/>
    <property type="match status" value="1"/>
</dbReference>
<gene>
    <name evidence="5" type="ORF">HCR_18230</name>
</gene>
<name>A0ABN6WWL9_9BACT</name>
<dbReference type="SMART" id="SM00671">
    <property type="entry name" value="SEL1"/>
    <property type="match status" value="2"/>
</dbReference>
<evidence type="ECO:0000256" key="1">
    <source>
        <dbReference type="ARBA" id="ARBA00001526"/>
    </source>
</evidence>
<evidence type="ECO:0000313" key="5">
    <source>
        <dbReference type="EMBL" id="BDY13511.1"/>
    </source>
</evidence>
<dbReference type="InterPro" id="IPR050767">
    <property type="entry name" value="Sel1_AlgK"/>
</dbReference>
<evidence type="ECO:0000256" key="2">
    <source>
        <dbReference type="ARBA" id="ARBA00012865"/>
    </source>
</evidence>
<protein>
    <recommendedName>
        <fullName evidence="2">beta-lactamase</fullName>
        <ecNumber evidence="2">3.5.2.6</ecNumber>
    </recommendedName>
</protein>
<accession>A0ABN6WWL9</accession>
<dbReference type="Gene3D" id="1.25.40.10">
    <property type="entry name" value="Tetratricopeptide repeat domain"/>
    <property type="match status" value="1"/>
</dbReference>
<organism evidence="5 6">
    <name type="scientific">Hydrogenimonas cancrithermarum</name>
    <dbReference type="NCBI Taxonomy" id="2993563"/>
    <lineage>
        <taxon>Bacteria</taxon>
        <taxon>Pseudomonadati</taxon>
        <taxon>Campylobacterota</taxon>
        <taxon>Epsilonproteobacteria</taxon>
        <taxon>Campylobacterales</taxon>
        <taxon>Hydrogenimonadaceae</taxon>
        <taxon>Hydrogenimonas</taxon>
    </lineage>
</organism>
<dbReference type="Proteomes" id="UP001321445">
    <property type="component" value="Chromosome"/>
</dbReference>
<evidence type="ECO:0000256" key="4">
    <source>
        <dbReference type="ARBA" id="ARBA00023251"/>
    </source>
</evidence>
<keyword evidence="6" id="KW-1185">Reference proteome</keyword>
<dbReference type="SUPFAM" id="SSF81901">
    <property type="entry name" value="HCP-like"/>
    <property type="match status" value="1"/>
</dbReference>
<evidence type="ECO:0000313" key="6">
    <source>
        <dbReference type="Proteomes" id="UP001321445"/>
    </source>
</evidence>
<reference evidence="5 6" key="1">
    <citation type="submission" date="2023-03" db="EMBL/GenBank/DDBJ databases">
        <title>Description of Hydrogenimonas sp. ISO32.</title>
        <authorList>
            <person name="Mino S."/>
            <person name="Fukazawa S."/>
            <person name="Sawabe T."/>
        </authorList>
    </citation>
    <scope>NUCLEOTIDE SEQUENCE [LARGE SCALE GENOMIC DNA]</scope>
    <source>
        <strain evidence="5 6">ISO32</strain>
    </source>
</reference>
<dbReference type="PANTHER" id="PTHR11102">
    <property type="entry name" value="SEL-1-LIKE PROTEIN"/>
    <property type="match status" value="1"/>
</dbReference>
<dbReference type="EMBL" id="AP027370">
    <property type="protein sequence ID" value="BDY13511.1"/>
    <property type="molecule type" value="Genomic_DNA"/>
</dbReference>
<dbReference type="InterPro" id="IPR011990">
    <property type="entry name" value="TPR-like_helical_dom_sf"/>
</dbReference>